<name>A0A6N7WSN1_9ACTN</name>
<protein>
    <recommendedName>
        <fullName evidence="1">Alpha-L-glutamate ligase-related protein ATP-grasp domain-containing protein</fullName>
    </recommendedName>
</protein>
<feature type="domain" description="Alpha-L-glutamate ligase-related protein ATP-grasp" evidence="1">
    <location>
        <begin position="225"/>
        <end position="362"/>
    </location>
</feature>
<reference evidence="2 3" key="1">
    <citation type="submission" date="2019-08" db="EMBL/GenBank/DDBJ databases">
        <title>In-depth cultivation of the pig gut microbiome towards novel bacterial diversity and tailored functional studies.</title>
        <authorList>
            <person name="Wylensek D."/>
            <person name="Hitch T.C.A."/>
            <person name="Clavel T."/>
        </authorList>
    </citation>
    <scope>NUCLEOTIDE SEQUENCE [LARGE SCALE GENOMIC DNA]</scope>
    <source>
        <strain evidence="2 3">WB01_CNA04</strain>
    </source>
</reference>
<dbReference type="Proteomes" id="UP000434342">
    <property type="component" value="Unassembled WGS sequence"/>
</dbReference>
<dbReference type="AlphaFoldDB" id="A0A6N7WSN1"/>
<sequence>MRTCDYNENPHQWEAPMARIVKNQTSDLLRDGFARRMADKYLNMLLFEDDNDMFDPAYRSWAHRHGFCVESACAFGLNEDNIDDYLPDYDYFRVWPLNSWQRIWINDKLTLKYALAGTEYDRFLPEYYYYNDGGKLVPLLEAGGRKGMDGFLEVLREKGEFACKPCNGWRAMGFNKLGYKDGIYLVDNKPATEEDVRRFVAEHPNDVYTEFFHPGMGMEKISPVIHTLRLITLNESGADPVIAGGYMRFATGTNNDDSKANFEEPWRADVYMYHTNFDHETGRFFDGRIVYGNKVVPSEVNPDTGASGSGIWPNWDETRDMVLGLCERLGPVEYMGFDLCVTPDGPKLIEINSHPGPKYLQVYRPFMKDPLLHDYFQRKMDAIAALDADGIRRRNAISH</sequence>
<dbReference type="InterPro" id="IPR039523">
    <property type="entry name" value="RimK-rel_E_lig_ATP-grasp"/>
</dbReference>
<dbReference type="EMBL" id="VUND01000001">
    <property type="protein sequence ID" value="MST59785.1"/>
    <property type="molecule type" value="Genomic_DNA"/>
</dbReference>
<dbReference type="SUPFAM" id="SSF56059">
    <property type="entry name" value="Glutathione synthetase ATP-binding domain-like"/>
    <property type="match status" value="1"/>
</dbReference>
<comment type="caution">
    <text evidence="2">The sequence shown here is derived from an EMBL/GenBank/DDBJ whole genome shotgun (WGS) entry which is preliminary data.</text>
</comment>
<evidence type="ECO:0000259" key="1">
    <source>
        <dbReference type="Pfam" id="PF14397"/>
    </source>
</evidence>
<organism evidence="2 3">
    <name type="scientific">Parafannyhessea umbonata</name>
    <dbReference type="NCBI Taxonomy" id="604330"/>
    <lineage>
        <taxon>Bacteria</taxon>
        <taxon>Bacillati</taxon>
        <taxon>Actinomycetota</taxon>
        <taxon>Coriobacteriia</taxon>
        <taxon>Coriobacteriales</taxon>
        <taxon>Atopobiaceae</taxon>
        <taxon>Parafannyhessea</taxon>
    </lineage>
</organism>
<evidence type="ECO:0000313" key="3">
    <source>
        <dbReference type="Proteomes" id="UP000434342"/>
    </source>
</evidence>
<accession>A0A6N7WSN1</accession>
<gene>
    <name evidence="2" type="ORF">FYJ69_02500</name>
</gene>
<dbReference type="Gene3D" id="3.30.470.20">
    <property type="entry name" value="ATP-grasp fold, B domain"/>
    <property type="match status" value="1"/>
</dbReference>
<proteinExistence type="predicted"/>
<dbReference type="Pfam" id="PF14397">
    <property type="entry name" value="ATPgrasp_ST"/>
    <property type="match status" value="1"/>
</dbReference>
<evidence type="ECO:0000313" key="2">
    <source>
        <dbReference type="EMBL" id="MST59785.1"/>
    </source>
</evidence>